<protein>
    <submittedName>
        <fullName evidence="1">Uncharacterized protein</fullName>
    </submittedName>
</protein>
<dbReference type="RefSeq" id="WP_088470870.1">
    <property type="nucleotide sequence ID" value="NZ_NISJ01000001.1"/>
</dbReference>
<evidence type="ECO:0000313" key="1">
    <source>
        <dbReference type="EMBL" id="OWR01060.1"/>
    </source>
</evidence>
<evidence type="ECO:0000313" key="2">
    <source>
        <dbReference type="Proteomes" id="UP000197097"/>
    </source>
</evidence>
<sequence length="87" mass="9394">MSGNTKWRAGIVEDHNHNIIPLDLTQGEDAVDVASGGLAWLSLYFWGDPGAPVNAEVLKGEKSLVKRSYKIDPDGSAARTLQFDPDA</sequence>
<organism evidence="1 2">
    <name type="scientific">Sphingopyxis witflariensis</name>
    <dbReference type="NCBI Taxonomy" id="173675"/>
    <lineage>
        <taxon>Bacteria</taxon>
        <taxon>Pseudomonadati</taxon>
        <taxon>Pseudomonadota</taxon>
        <taxon>Alphaproteobacteria</taxon>
        <taxon>Sphingomonadales</taxon>
        <taxon>Sphingomonadaceae</taxon>
        <taxon>Sphingopyxis</taxon>
    </lineage>
</organism>
<dbReference type="EMBL" id="NISJ01000001">
    <property type="protein sequence ID" value="OWR01060.1"/>
    <property type="molecule type" value="Genomic_DNA"/>
</dbReference>
<gene>
    <name evidence="1" type="ORF">CDQ91_01120</name>
</gene>
<dbReference type="AlphaFoldDB" id="A0A246K4X8"/>
<dbReference type="Proteomes" id="UP000197097">
    <property type="component" value="Unassembled WGS sequence"/>
</dbReference>
<reference evidence="1 2" key="1">
    <citation type="journal article" date="2002" name="Int. J. Syst. Evol. Microbiol.">
        <title>Sphingopyxis witflariensis sp. nov., isolated from activated sludge.</title>
        <authorList>
            <person name="Kampfer P."/>
            <person name="Witzenberger R."/>
            <person name="Denner E.B."/>
            <person name="Busse H.J."/>
            <person name="Neef A."/>
        </authorList>
    </citation>
    <scope>NUCLEOTIDE SEQUENCE [LARGE SCALE GENOMIC DNA]</scope>
    <source>
        <strain evidence="1 2">DSM 14551</strain>
    </source>
</reference>
<proteinExistence type="predicted"/>
<comment type="caution">
    <text evidence="1">The sequence shown here is derived from an EMBL/GenBank/DDBJ whole genome shotgun (WGS) entry which is preliminary data.</text>
</comment>
<keyword evidence="2" id="KW-1185">Reference proteome</keyword>
<accession>A0A246K4X8</accession>
<name>A0A246K4X8_9SPHN</name>